<comment type="caution">
    <text evidence="3">The sequence shown here is derived from an EMBL/GenBank/DDBJ whole genome shotgun (WGS) entry which is preliminary data.</text>
</comment>
<gene>
    <name evidence="2" type="ORF">Ga0058931_1519</name>
    <name evidence="3" type="ORF">HLUCCA05_07380</name>
</gene>
<name>A0A0P8A771_9RHOB</name>
<feature type="transmembrane region" description="Helical" evidence="1">
    <location>
        <begin position="41"/>
        <end position="61"/>
    </location>
</feature>
<reference evidence="3 4" key="1">
    <citation type="submission" date="2015-09" db="EMBL/GenBank/DDBJ databases">
        <title>Identification and resolution of microdiversity through metagenomic sequencing of parallel consortia.</title>
        <authorList>
            <person name="Nelson W.C."/>
            <person name="Romine M.F."/>
            <person name="Lindemann S.R."/>
        </authorList>
    </citation>
    <scope>NUCLEOTIDE SEQUENCE [LARGE SCALE GENOMIC DNA]</scope>
    <source>
        <strain evidence="3">HL-91</strain>
    </source>
</reference>
<proteinExistence type="predicted"/>
<dbReference type="AlphaFoldDB" id="A0A0P8A771"/>
<dbReference type="RefSeq" id="WP_141655907.1">
    <property type="nucleotide sequence ID" value="NZ_FBYC01000004.1"/>
</dbReference>
<dbReference type="OrthoDB" id="8103752at2"/>
<accession>A0A0P8A771</accession>
<keyword evidence="1" id="KW-1133">Transmembrane helix</keyword>
<feature type="transmembrane region" description="Helical" evidence="1">
    <location>
        <begin position="67"/>
        <end position="86"/>
    </location>
</feature>
<dbReference type="EMBL" id="LJSG01000020">
    <property type="protein sequence ID" value="KPP89978.1"/>
    <property type="molecule type" value="Genomic_DNA"/>
</dbReference>
<evidence type="ECO:0000313" key="5">
    <source>
        <dbReference type="Proteomes" id="UP000182045"/>
    </source>
</evidence>
<evidence type="ECO:0000256" key="1">
    <source>
        <dbReference type="SAM" id="Phobius"/>
    </source>
</evidence>
<evidence type="ECO:0000313" key="4">
    <source>
        <dbReference type="Proteomes" id="UP000050413"/>
    </source>
</evidence>
<keyword evidence="1" id="KW-0472">Membrane</keyword>
<evidence type="ECO:0000313" key="2">
    <source>
        <dbReference type="EMBL" id="CUX81081.1"/>
    </source>
</evidence>
<evidence type="ECO:0000313" key="3">
    <source>
        <dbReference type="EMBL" id="KPP89978.1"/>
    </source>
</evidence>
<dbReference type="EMBL" id="FBYC01000004">
    <property type="protein sequence ID" value="CUX81081.1"/>
    <property type="molecule type" value="Genomic_DNA"/>
</dbReference>
<keyword evidence="1" id="KW-0812">Transmembrane</keyword>
<dbReference type="Proteomes" id="UP000182045">
    <property type="component" value="Unassembled WGS sequence"/>
</dbReference>
<keyword evidence="5" id="KW-1185">Reference proteome</keyword>
<dbReference type="Proteomes" id="UP000050413">
    <property type="component" value="Unassembled WGS sequence"/>
</dbReference>
<protein>
    <recommendedName>
        <fullName evidence="6">SMODS and SLOG-associating 2TM effector domain-containing protein</fullName>
    </recommendedName>
</protein>
<evidence type="ECO:0008006" key="6">
    <source>
        <dbReference type="Google" id="ProtNLM"/>
    </source>
</evidence>
<dbReference type="STRING" id="1666912.Ga0058931_1519"/>
<organism evidence="3 4">
    <name type="scientific">Roseibaca calidilacus</name>
    <dbReference type="NCBI Taxonomy" id="1666912"/>
    <lineage>
        <taxon>Bacteria</taxon>
        <taxon>Pseudomonadati</taxon>
        <taxon>Pseudomonadota</taxon>
        <taxon>Alphaproteobacteria</taxon>
        <taxon>Rhodobacterales</taxon>
        <taxon>Paracoccaceae</taxon>
        <taxon>Roseinatronobacter</taxon>
    </lineage>
</organism>
<reference evidence="2 5" key="2">
    <citation type="submission" date="2016-01" db="EMBL/GenBank/DDBJ databases">
        <authorList>
            <person name="Varghese N."/>
        </authorList>
    </citation>
    <scope>NUCLEOTIDE SEQUENCE [LARGE SCALE GENOMIC DNA]</scope>
    <source>
        <strain evidence="2 5">HL-91</strain>
    </source>
</reference>
<sequence>MNQENDICDERKNAQLTQFDVLRNAIYHSHCRRIMEFRSRLLALLVVVLGASSVGEIIPKTSIVDQAWVGLVISILATIHLVFDFGRRSGDHQFFQKSYYLLLSEMEAQTSPSASDFARWRSQMITITSSEPPVLRAIDAKAHNETVSILGMPKTDGLIIPWHHWFLGGMWSFSGYLYKNIEE</sequence>